<dbReference type="SMART" id="SM00091">
    <property type="entry name" value="PAS"/>
    <property type="match status" value="1"/>
</dbReference>
<evidence type="ECO:0000256" key="1">
    <source>
        <dbReference type="ARBA" id="ARBA00000085"/>
    </source>
</evidence>
<evidence type="ECO:0000256" key="4">
    <source>
        <dbReference type="ARBA" id="ARBA00022553"/>
    </source>
</evidence>
<dbReference type="SUPFAM" id="SSF55785">
    <property type="entry name" value="PYP-like sensor domain (PAS domain)"/>
    <property type="match status" value="1"/>
</dbReference>
<dbReference type="Pfam" id="PF02518">
    <property type="entry name" value="HATPase_c"/>
    <property type="match status" value="1"/>
</dbReference>
<dbReference type="SMART" id="SM00387">
    <property type="entry name" value="HATPase_c"/>
    <property type="match status" value="1"/>
</dbReference>
<dbReference type="AlphaFoldDB" id="A0A8J8CIQ8"/>
<dbReference type="SUPFAM" id="SSF47384">
    <property type="entry name" value="Homodimeric domain of signal transducing histidine kinase"/>
    <property type="match status" value="1"/>
</dbReference>
<dbReference type="InterPro" id="IPR003594">
    <property type="entry name" value="HATPase_dom"/>
</dbReference>
<dbReference type="InterPro" id="IPR001610">
    <property type="entry name" value="PAC"/>
</dbReference>
<keyword evidence="4" id="KW-0597">Phosphoprotein</keyword>
<gene>
    <name evidence="12" type="ORF">GS601_12855</name>
</gene>
<dbReference type="InterPro" id="IPR036890">
    <property type="entry name" value="HATPase_C_sf"/>
</dbReference>
<dbReference type="CDD" id="cd16922">
    <property type="entry name" value="HATPase_EvgS-ArcB-TorS-like"/>
    <property type="match status" value="1"/>
</dbReference>
<dbReference type="SMART" id="SM00086">
    <property type="entry name" value="PAC"/>
    <property type="match status" value="1"/>
</dbReference>
<dbReference type="Gene3D" id="1.10.287.130">
    <property type="match status" value="1"/>
</dbReference>
<keyword evidence="7" id="KW-0902">Two-component regulatory system</keyword>
<dbReference type="Pfam" id="PF00512">
    <property type="entry name" value="HisKA"/>
    <property type="match status" value="1"/>
</dbReference>
<dbReference type="InterPro" id="IPR035965">
    <property type="entry name" value="PAS-like_dom_sf"/>
</dbReference>
<evidence type="ECO:0000256" key="5">
    <source>
        <dbReference type="ARBA" id="ARBA00022679"/>
    </source>
</evidence>
<dbReference type="Proteomes" id="UP000646053">
    <property type="component" value="Unassembled WGS sequence"/>
</dbReference>
<dbReference type="PRINTS" id="PR00344">
    <property type="entry name" value="BCTRLSENSOR"/>
</dbReference>
<comment type="caution">
    <text evidence="12">The sequence shown here is derived from an EMBL/GenBank/DDBJ whole genome shotgun (WGS) entry which is preliminary data.</text>
</comment>
<organism evidence="12 13">
    <name type="scientific">Myxacorys almedinensis A</name>
    <dbReference type="NCBI Taxonomy" id="2690445"/>
    <lineage>
        <taxon>Bacteria</taxon>
        <taxon>Bacillati</taxon>
        <taxon>Cyanobacteriota</taxon>
        <taxon>Cyanophyceae</taxon>
        <taxon>Leptolyngbyales</taxon>
        <taxon>Leptolyngbyaceae</taxon>
        <taxon>Myxacorys</taxon>
        <taxon>Myxacorys almedinensis</taxon>
    </lineage>
</organism>
<evidence type="ECO:0000256" key="6">
    <source>
        <dbReference type="ARBA" id="ARBA00022777"/>
    </source>
</evidence>
<dbReference type="PROSITE" id="PS50109">
    <property type="entry name" value="HIS_KIN"/>
    <property type="match status" value="1"/>
</dbReference>
<dbReference type="SMART" id="SM00388">
    <property type="entry name" value="HisKA"/>
    <property type="match status" value="1"/>
</dbReference>
<dbReference type="GO" id="GO:0000155">
    <property type="term" value="F:phosphorelay sensor kinase activity"/>
    <property type="evidence" value="ECO:0007669"/>
    <property type="project" value="InterPro"/>
</dbReference>
<comment type="similarity">
    <text evidence="2">In the N-terminal section; belongs to the phytochrome family.</text>
</comment>
<dbReference type="InterPro" id="IPR005467">
    <property type="entry name" value="His_kinase_dom"/>
</dbReference>
<dbReference type="EC" id="2.7.13.3" evidence="3"/>
<dbReference type="PANTHER" id="PTHR43047">
    <property type="entry name" value="TWO-COMPONENT HISTIDINE PROTEIN KINASE"/>
    <property type="match status" value="1"/>
</dbReference>
<dbReference type="InterPro" id="IPR003661">
    <property type="entry name" value="HisK_dim/P_dom"/>
</dbReference>
<dbReference type="InterPro" id="IPR000014">
    <property type="entry name" value="PAS"/>
</dbReference>
<evidence type="ECO:0000313" key="12">
    <source>
        <dbReference type="EMBL" id="NDJ18168.1"/>
    </source>
</evidence>
<name>A0A8J8CIQ8_9CYAN</name>
<proteinExistence type="inferred from homology"/>
<sequence>MNPDRSNQLPKALEALHQQAQDLCDRIPASPEQPSNYASSDQLYQLLQQLWSSLEQSHRLQAQLKQQSQQLDLAHEAQESQSVHYQDLFEFAPASYLITDVDGKILEANRAATQLLNAELNQLLGKPFSNFVARAEQTLFSSNLAHLKRASGASEWEARLLRRDGSELAVALTVAVVQNQDGDLSRLRWQLLDITPYKQAETQTQTLKIHNMQVLEVERLKSQFLAVMSHELRTPIHIVNGFAQLLLRKFQVQHEPQLVDMTERIVGSSQHLLALVEDILDYVQLQSKRLQLKVEPFDLADLIATTVEEFRPLAKRKNLALQVELDQPHLWLENDRDRLKQVLDNLLSNAIKFTDRGAVTITVKELAENRVAIAVQDTGIGIAQADLKAIFQAFCQLSQALSRQYEGTGLGLSITHALVDLMQGSLSVSSTVGQGSTFCVQIPRQIDLPD</sequence>
<keyword evidence="13" id="KW-1185">Reference proteome</keyword>
<dbReference type="PROSITE" id="PS50113">
    <property type="entry name" value="PAC"/>
    <property type="match status" value="1"/>
</dbReference>
<evidence type="ECO:0000259" key="9">
    <source>
        <dbReference type="PROSITE" id="PS50109"/>
    </source>
</evidence>
<dbReference type="FunFam" id="3.30.565.10:FF:000010">
    <property type="entry name" value="Sensor histidine kinase RcsC"/>
    <property type="match status" value="1"/>
</dbReference>
<dbReference type="RefSeq" id="WP_162423691.1">
    <property type="nucleotide sequence ID" value="NZ_WVIE01000013.1"/>
</dbReference>
<evidence type="ECO:0000259" key="10">
    <source>
        <dbReference type="PROSITE" id="PS50112"/>
    </source>
</evidence>
<feature type="domain" description="PAS" evidence="10">
    <location>
        <begin position="81"/>
        <end position="126"/>
    </location>
</feature>
<dbReference type="Pfam" id="PF13426">
    <property type="entry name" value="PAS_9"/>
    <property type="match status" value="1"/>
</dbReference>
<evidence type="ECO:0000256" key="3">
    <source>
        <dbReference type="ARBA" id="ARBA00012438"/>
    </source>
</evidence>
<dbReference type="SUPFAM" id="SSF55874">
    <property type="entry name" value="ATPase domain of HSP90 chaperone/DNA topoisomerase II/histidine kinase"/>
    <property type="match status" value="1"/>
</dbReference>
<accession>A0A8J8CIQ8</accession>
<dbReference type="PROSITE" id="PS50112">
    <property type="entry name" value="PAS"/>
    <property type="match status" value="1"/>
</dbReference>
<dbReference type="NCBIfam" id="TIGR00229">
    <property type="entry name" value="sensory_box"/>
    <property type="match status" value="1"/>
</dbReference>
<dbReference type="InterPro" id="IPR000700">
    <property type="entry name" value="PAS-assoc_C"/>
</dbReference>
<feature type="domain" description="Histidine kinase" evidence="9">
    <location>
        <begin position="227"/>
        <end position="446"/>
    </location>
</feature>
<dbReference type="CDD" id="cd00082">
    <property type="entry name" value="HisKA"/>
    <property type="match status" value="1"/>
</dbReference>
<evidence type="ECO:0000313" key="13">
    <source>
        <dbReference type="Proteomes" id="UP000646053"/>
    </source>
</evidence>
<dbReference type="CDD" id="cd00130">
    <property type="entry name" value="PAS"/>
    <property type="match status" value="1"/>
</dbReference>
<feature type="domain" description="PAC" evidence="11">
    <location>
        <begin position="154"/>
        <end position="206"/>
    </location>
</feature>
<reference evidence="12" key="1">
    <citation type="submission" date="2019-12" db="EMBL/GenBank/DDBJ databases">
        <title>High-Quality draft genome sequences of three cyanobacteria isolated from the limestone walls of the Old Cathedral of Coimbra.</title>
        <authorList>
            <person name="Tiago I."/>
            <person name="Soares F."/>
            <person name="Portugal A."/>
        </authorList>
    </citation>
    <scope>NUCLEOTIDE SEQUENCE</scope>
    <source>
        <strain evidence="12">A</strain>
    </source>
</reference>
<dbReference type="EMBL" id="WVIE01000013">
    <property type="protein sequence ID" value="NDJ18168.1"/>
    <property type="molecule type" value="Genomic_DNA"/>
</dbReference>
<keyword evidence="6" id="KW-0418">Kinase</keyword>
<comment type="catalytic activity">
    <reaction evidence="1">
        <text>ATP + protein L-histidine = ADP + protein N-phospho-L-histidine.</text>
        <dbReference type="EC" id="2.7.13.3"/>
    </reaction>
</comment>
<dbReference type="InterPro" id="IPR036097">
    <property type="entry name" value="HisK_dim/P_sf"/>
</dbReference>
<dbReference type="Gene3D" id="3.30.565.10">
    <property type="entry name" value="Histidine kinase-like ATPase, C-terminal domain"/>
    <property type="match status" value="1"/>
</dbReference>
<dbReference type="InterPro" id="IPR004358">
    <property type="entry name" value="Sig_transdc_His_kin-like_C"/>
</dbReference>
<evidence type="ECO:0000256" key="8">
    <source>
        <dbReference type="ARBA" id="ARBA00074306"/>
    </source>
</evidence>
<evidence type="ECO:0000259" key="11">
    <source>
        <dbReference type="PROSITE" id="PS50113"/>
    </source>
</evidence>
<dbReference type="Gene3D" id="3.30.450.20">
    <property type="entry name" value="PAS domain"/>
    <property type="match status" value="1"/>
</dbReference>
<keyword evidence="5" id="KW-0808">Transferase</keyword>
<evidence type="ECO:0000256" key="7">
    <source>
        <dbReference type="ARBA" id="ARBA00023012"/>
    </source>
</evidence>
<protein>
    <recommendedName>
        <fullName evidence="8">Circadian input-output histidine kinase CikA</fullName>
        <ecNumber evidence="3">2.7.13.3</ecNumber>
    </recommendedName>
</protein>
<evidence type="ECO:0000256" key="2">
    <source>
        <dbReference type="ARBA" id="ARBA00006402"/>
    </source>
</evidence>